<organism evidence="1 2">
    <name type="scientific">Exophiala sideris</name>
    <dbReference type="NCBI Taxonomy" id="1016849"/>
    <lineage>
        <taxon>Eukaryota</taxon>
        <taxon>Fungi</taxon>
        <taxon>Dikarya</taxon>
        <taxon>Ascomycota</taxon>
        <taxon>Pezizomycotina</taxon>
        <taxon>Eurotiomycetes</taxon>
        <taxon>Chaetothyriomycetidae</taxon>
        <taxon>Chaetothyriales</taxon>
        <taxon>Herpotrichiellaceae</taxon>
        <taxon>Exophiala</taxon>
    </lineage>
</organism>
<accession>A0ABR0JMH0</accession>
<sequence>MALMIDLGLNKAISPRGKTALGSMAYFRPPDRQSSTERTLEERRAFLGVLYVTSSQEFLSLHYSFLQVFLYEVAVHDTIANTGYGALPMTRLKMLFTCLDVVKQFFENFGAISPAHYFNFTYFTWSLAGHVSVVLSKLCIFSGDSWDPNFARSTIDFPAMVHEMQEKLKQAAALAEQSVRHTPQAQSPYR</sequence>
<proteinExistence type="predicted"/>
<protein>
    <recommendedName>
        <fullName evidence="3">Protein kinase domain-containing protein</fullName>
    </recommendedName>
</protein>
<name>A0ABR0JMH0_9EURO</name>
<evidence type="ECO:0000313" key="2">
    <source>
        <dbReference type="Proteomes" id="UP001345691"/>
    </source>
</evidence>
<evidence type="ECO:0008006" key="3">
    <source>
        <dbReference type="Google" id="ProtNLM"/>
    </source>
</evidence>
<gene>
    <name evidence="1" type="ORF">LTR69_002426</name>
</gene>
<reference evidence="1 2" key="1">
    <citation type="submission" date="2023-08" db="EMBL/GenBank/DDBJ databases">
        <title>Black Yeasts Isolated from many extreme environments.</title>
        <authorList>
            <person name="Coleine C."/>
            <person name="Stajich J.E."/>
            <person name="Selbmann L."/>
        </authorList>
    </citation>
    <scope>NUCLEOTIDE SEQUENCE [LARGE SCALE GENOMIC DNA]</scope>
    <source>
        <strain evidence="1 2">CCFEE 6328</strain>
    </source>
</reference>
<dbReference type="EMBL" id="JAVRRF010000003">
    <property type="protein sequence ID" value="KAK5067077.1"/>
    <property type="molecule type" value="Genomic_DNA"/>
</dbReference>
<evidence type="ECO:0000313" key="1">
    <source>
        <dbReference type="EMBL" id="KAK5067077.1"/>
    </source>
</evidence>
<dbReference type="Proteomes" id="UP001345691">
    <property type="component" value="Unassembled WGS sequence"/>
</dbReference>
<keyword evidence="2" id="KW-1185">Reference proteome</keyword>
<comment type="caution">
    <text evidence="1">The sequence shown here is derived from an EMBL/GenBank/DDBJ whole genome shotgun (WGS) entry which is preliminary data.</text>
</comment>